<dbReference type="PANTHER" id="PTHR31668:SF30">
    <property type="entry name" value="ZN(II)2CYS6 TRANSCRIPTION FACTOR (EUROFUNG)"/>
    <property type="match status" value="1"/>
</dbReference>
<feature type="compositionally biased region" description="Basic and acidic residues" evidence="2">
    <location>
        <begin position="74"/>
        <end position="86"/>
    </location>
</feature>
<dbReference type="PROSITE" id="PS00463">
    <property type="entry name" value="ZN2_CY6_FUNGAL_1"/>
    <property type="match status" value="1"/>
</dbReference>
<dbReference type="PROSITE" id="PS50048">
    <property type="entry name" value="ZN2_CY6_FUNGAL_2"/>
    <property type="match status" value="1"/>
</dbReference>
<feature type="domain" description="Zn(2)-C6 fungal-type" evidence="3">
    <location>
        <begin position="19"/>
        <end position="51"/>
    </location>
</feature>
<name>A0ABR2XWE4_9PEZI</name>
<dbReference type="Pfam" id="PF00172">
    <property type="entry name" value="Zn_clus"/>
    <property type="match status" value="1"/>
</dbReference>
<dbReference type="SUPFAM" id="SSF57701">
    <property type="entry name" value="Zn2/Cys6 DNA-binding domain"/>
    <property type="match status" value="1"/>
</dbReference>
<gene>
    <name evidence="4" type="ORF">SCAR479_05056</name>
</gene>
<evidence type="ECO:0000259" key="3">
    <source>
        <dbReference type="PROSITE" id="PS50048"/>
    </source>
</evidence>
<sequence length="384" mass="42301">MLPRVRDNNTAKSNGQRAACDRCRGQKLKCNWAAGEPQCKRCQRADVVCTVPQARPMGRPSRQYRGSGSSSTQQDRERDRERERENAIYSWSDEASHAAASGDEDTSINMNPTFAPPESLDFLPWFPDSDSLNLFAFGGPAVTTPPLSHPNLDLDVNRLPTVQTDMSASVLMASAGSMQLDPMQMMGMGANGPGSVGKGNEEQTQLLTRLCDLNVALFQHALSRDNNPSTSSSQRAARRGESPTQPSAAEPPADNNTSPLWDLSVSDLGIGKLLHMTYELKEIMPRIWQTNPEGHDRSTTLLALSCYTRLEILYSRSLDILLAVRNGEQQLRDVHLLTPGLSVDGFSLARCADLQLHFVIQLYQQTHTRIRGCIKSGCGMFVPK</sequence>
<keyword evidence="5" id="KW-1185">Reference proteome</keyword>
<protein>
    <recommendedName>
        <fullName evidence="3">Zn(2)-C6 fungal-type domain-containing protein</fullName>
    </recommendedName>
</protein>
<feature type="region of interest" description="Disordered" evidence="2">
    <location>
        <begin position="53"/>
        <end position="108"/>
    </location>
</feature>
<feature type="region of interest" description="Disordered" evidence="2">
    <location>
        <begin position="222"/>
        <end position="260"/>
    </location>
</feature>
<proteinExistence type="predicted"/>
<evidence type="ECO:0000313" key="5">
    <source>
        <dbReference type="Proteomes" id="UP001465668"/>
    </source>
</evidence>
<dbReference type="InterPro" id="IPR036864">
    <property type="entry name" value="Zn2-C6_fun-type_DNA-bd_sf"/>
</dbReference>
<dbReference type="Proteomes" id="UP001465668">
    <property type="component" value="Unassembled WGS sequence"/>
</dbReference>
<accession>A0ABR2XWE4</accession>
<dbReference type="InterPro" id="IPR050797">
    <property type="entry name" value="Carb_Metab_Trans_Reg"/>
</dbReference>
<dbReference type="Gene3D" id="4.10.240.10">
    <property type="entry name" value="Zn(2)-C6 fungal-type DNA-binding domain"/>
    <property type="match status" value="1"/>
</dbReference>
<evidence type="ECO:0000256" key="1">
    <source>
        <dbReference type="ARBA" id="ARBA00023242"/>
    </source>
</evidence>
<organism evidence="4 5">
    <name type="scientific">Seiridium cardinale</name>
    <dbReference type="NCBI Taxonomy" id="138064"/>
    <lineage>
        <taxon>Eukaryota</taxon>
        <taxon>Fungi</taxon>
        <taxon>Dikarya</taxon>
        <taxon>Ascomycota</taxon>
        <taxon>Pezizomycotina</taxon>
        <taxon>Sordariomycetes</taxon>
        <taxon>Xylariomycetidae</taxon>
        <taxon>Amphisphaeriales</taxon>
        <taxon>Sporocadaceae</taxon>
        <taxon>Seiridium</taxon>
    </lineage>
</organism>
<feature type="compositionally biased region" description="Polar residues" evidence="2">
    <location>
        <begin position="224"/>
        <end position="235"/>
    </location>
</feature>
<comment type="caution">
    <text evidence="4">The sequence shown here is derived from an EMBL/GenBank/DDBJ whole genome shotgun (WGS) entry which is preliminary data.</text>
</comment>
<keyword evidence="1" id="KW-0539">Nucleus</keyword>
<dbReference type="CDD" id="cd00067">
    <property type="entry name" value="GAL4"/>
    <property type="match status" value="1"/>
</dbReference>
<dbReference type="InterPro" id="IPR001138">
    <property type="entry name" value="Zn2Cys6_DnaBD"/>
</dbReference>
<dbReference type="EMBL" id="JARVKM010000017">
    <property type="protein sequence ID" value="KAK9778086.1"/>
    <property type="molecule type" value="Genomic_DNA"/>
</dbReference>
<dbReference type="PANTHER" id="PTHR31668">
    <property type="entry name" value="GLUCOSE TRANSPORT TRANSCRIPTION REGULATOR RGT1-RELATED-RELATED"/>
    <property type="match status" value="1"/>
</dbReference>
<dbReference type="SMART" id="SM00066">
    <property type="entry name" value="GAL4"/>
    <property type="match status" value="1"/>
</dbReference>
<evidence type="ECO:0000256" key="2">
    <source>
        <dbReference type="SAM" id="MobiDB-lite"/>
    </source>
</evidence>
<evidence type="ECO:0000313" key="4">
    <source>
        <dbReference type="EMBL" id="KAK9778086.1"/>
    </source>
</evidence>
<feature type="compositionally biased region" description="Polar residues" evidence="2">
    <location>
        <begin position="64"/>
        <end position="73"/>
    </location>
</feature>
<reference evidence="4 5" key="1">
    <citation type="submission" date="2024-02" db="EMBL/GenBank/DDBJ databases">
        <title>First draft genome assembly of two strains of Seiridium cardinale.</title>
        <authorList>
            <person name="Emiliani G."/>
            <person name="Scali E."/>
        </authorList>
    </citation>
    <scope>NUCLEOTIDE SEQUENCE [LARGE SCALE GENOMIC DNA]</scope>
    <source>
        <strain evidence="4 5">BM-138-000479</strain>
    </source>
</reference>